<evidence type="ECO:0000313" key="5">
    <source>
        <dbReference type="EMBL" id="TVY46106.1"/>
    </source>
</evidence>
<reference evidence="5 6" key="1">
    <citation type="submission" date="2018-05" db="EMBL/GenBank/DDBJ databases">
        <title>Genome sequencing and assembly of the regulated plant pathogen Lachnellula willkommii and related sister species for the development of diagnostic species identification markers.</title>
        <authorList>
            <person name="Giroux E."/>
            <person name="Bilodeau G."/>
        </authorList>
    </citation>
    <scope>NUCLEOTIDE SEQUENCE [LARGE SCALE GENOMIC DNA]</scope>
    <source>
        <strain evidence="5 6">CBS 197.66</strain>
    </source>
</reference>
<feature type="region of interest" description="Disordered" evidence="4">
    <location>
        <begin position="1"/>
        <end position="124"/>
    </location>
</feature>
<dbReference type="InterPro" id="IPR031632">
    <property type="entry name" value="SVIP"/>
</dbReference>
<feature type="compositionally biased region" description="Low complexity" evidence="4">
    <location>
        <begin position="23"/>
        <end position="32"/>
    </location>
</feature>
<accession>A0A8H8S2W0</accession>
<keyword evidence="1" id="KW-0519">Myristate</keyword>
<dbReference type="AlphaFoldDB" id="A0A8H8S2W0"/>
<name>A0A8H8S2W0_9HELO</name>
<dbReference type="Pfam" id="PF15811">
    <property type="entry name" value="SVIP"/>
    <property type="match status" value="1"/>
</dbReference>
<feature type="compositionally biased region" description="Basic and acidic residues" evidence="4">
    <location>
        <begin position="60"/>
        <end position="74"/>
    </location>
</feature>
<organism evidence="5 6">
    <name type="scientific">Lachnellula subtilissima</name>
    <dbReference type="NCBI Taxonomy" id="602034"/>
    <lineage>
        <taxon>Eukaryota</taxon>
        <taxon>Fungi</taxon>
        <taxon>Dikarya</taxon>
        <taxon>Ascomycota</taxon>
        <taxon>Pezizomycotina</taxon>
        <taxon>Leotiomycetes</taxon>
        <taxon>Helotiales</taxon>
        <taxon>Lachnaceae</taxon>
        <taxon>Lachnellula</taxon>
    </lineage>
</organism>
<dbReference type="EMBL" id="QGMJ01000001">
    <property type="protein sequence ID" value="TVY46106.1"/>
    <property type="molecule type" value="Genomic_DNA"/>
</dbReference>
<evidence type="ECO:0000256" key="3">
    <source>
        <dbReference type="ARBA" id="ARBA00023288"/>
    </source>
</evidence>
<keyword evidence="2" id="KW-0564">Palmitate</keyword>
<evidence type="ECO:0000256" key="1">
    <source>
        <dbReference type="ARBA" id="ARBA00022707"/>
    </source>
</evidence>
<keyword evidence="3" id="KW-0449">Lipoprotein</keyword>
<evidence type="ECO:0000313" key="6">
    <source>
        <dbReference type="Proteomes" id="UP000462212"/>
    </source>
</evidence>
<evidence type="ECO:0000256" key="4">
    <source>
        <dbReference type="SAM" id="MobiDB-lite"/>
    </source>
</evidence>
<gene>
    <name evidence="5" type="ORF">LSUB1_G000001</name>
</gene>
<evidence type="ECO:0000256" key="2">
    <source>
        <dbReference type="ARBA" id="ARBA00023139"/>
    </source>
</evidence>
<comment type="caution">
    <text evidence="5">The sequence shown here is derived from an EMBL/GenBank/DDBJ whole genome shotgun (WGS) entry which is preliminary data.</text>
</comment>
<feature type="compositionally biased region" description="Basic and acidic residues" evidence="4">
    <location>
        <begin position="90"/>
        <end position="115"/>
    </location>
</feature>
<dbReference type="Proteomes" id="UP000462212">
    <property type="component" value="Unassembled WGS sequence"/>
</dbReference>
<protein>
    <submittedName>
        <fullName evidence="5">Uncharacterized protein</fullName>
    </submittedName>
</protein>
<sequence length="124" mass="12954">MGNLCGKESGDPFTQPGRLLSSAPAPNTNTPTAPVPKHISSPPRKLGSSSAPAQSSAAQEDARRKAAEAAEARAKAANSKPKGTLAGKLEQQKKQTRTDTLEASSKDTRRARDADAVAETRAYN</sequence>
<feature type="compositionally biased region" description="Low complexity" evidence="4">
    <location>
        <begin position="48"/>
        <end position="59"/>
    </location>
</feature>
<proteinExistence type="predicted"/>
<keyword evidence="6" id="KW-1185">Reference proteome</keyword>